<proteinExistence type="predicted"/>
<protein>
    <submittedName>
        <fullName evidence="1">Formate dehydrogenase subunit delta</fullName>
    </submittedName>
</protein>
<comment type="caution">
    <text evidence="1">The sequence shown here is derived from an EMBL/GenBank/DDBJ whole genome shotgun (WGS) entry which is preliminary data.</text>
</comment>
<accession>A0A318VMM0</accession>
<dbReference type="InterPro" id="IPR021074">
    <property type="entry name" value="Formate_DH_dsu"/>
</dbReference>
<dbReference type="Pfam" id="PF11390">
    <property type="entry name" value="FdsD"/>
    <property type="match status" value="1"/>
</dbReference>
<keyword evidence="2" id="KW-1185">Reference proteome</keyword>
<gene>
    <name evidence="1" type="ORF">DFP75_101911</name>
</gene>
<evidence type="ECO:0000313" key="2">
    <source>
        <dbReference type="Proteomes" id="UP000247551"/>
    </source>
</evidence>
<reference evidence="1 2" key="1">
    <citation type="submission" date="2018-06" db="EMBL/GenBank/DDBJ databases">
        <title>Genomic Encyclopedia of Type Strains, Phase III (KMG-III): the genomes of soil and plant-associated and newly described type strains.</title>
        <authorList>
            <person name="Whitman W."/>
        </authorList>
    </citation>
    <scope>NUCLEOTIDE SEQUENCE [LARGE SCALE GENOMIC DNA]</scope>
    <source>
        <strain evidence="1 2">CECT 7730</strain>
    </source>
</reference>
<dbReference type="RefSeq" id="WP_110572637.1">
    <property type="nucleotide sequence ID" value="NZ_QKLW01000001.1"/>
</dbReference>
<dbReference type="AlphaFoldDB" id="A0A318VMM0"/>
<dbReference type="EMBL" id="QKLW01000001">
    <property type="protein sequence ID" value="PYF84869.1"/>
    <property type="molecule type" value="Genomic_DNA"/>
</dbReference>
<evidence type="ECO:0000313" key="1">
    <source>
        <dbReference type="EMBL" id="PYF84869.1"/>
    </source>
</evidence>
<dbReference type="Proteomes" id="UP000247551">
    <property type="component" value="Unassembled WGS sequence"/>
</dbReference>
<name>A0A318VMM0_9GAMM</name>
<sequence>MHQTEQEHLIDMINQIAINNISLGDDSVVADMIAGHVKKFWPRRMKVILNDYVVNDGGERLHPAALLASKKLSKEG</sequence>
<organism evidence="1 2">
    <name type="scientific">Marinomonas alcarazii</name>
    <dbReference type="NCBI Taxonomy" id="491949"/>
    <lineage>
        <taxon>Bacteria</taxon>
        <taxon>Pseudomonadati</taxon>
        <taxon>Pseudomonadota</taxon>
        <taxon>Gammaproteobacteria</taxon>
        <taxon>Oceanospirillales</taxon>
        <taxon>Oceanospirillaceae</taxon>
        <taxon>Marinomonas</taxon>
    </lineage>
</organism>